<organism evidence="4 5">
    <name type="scientific">Aminobacter aganoensis</name>
    <dbReference type="NCBI Taxonomy" id="83264"/>
    <lineage>
        <taxon>Bacteria</taxon>
        <taxon>Pseudomonadati</taxon>
        <taxon>Pseudomonadota</taxon>
        <taxon>Alphaproteobacteria</taxon>
        <taxon>Hyphomicrobiales</taxon>
        <taxon>Phyllobacteriaceae</taxon>
        <taxon>Aminobacter</taxon>
    </lineage>
</organism>
<accession>A0A7X0FAQ1</accession>
<dbReference type="PANTHER" id="PTHR23076:SF97">
    <property type="entry name" value="ATP-DEPENDENT ZINC METALLOPROTEASE YME1L1"/>
    <property type="match status" value="1"/>
</dbReference>
<dbReference type="GO" id="GO:0030163">
    <property type="term" value="P:protein catabolic process"/>
    <property type="evidence" value="ECO:0007669"/>
    <property type="project" value="TreeGrafter"/>
</dbReference>
<dbReference type="GO" id="GO:0005886">
    <property type="term" value="C:plasma membrane"/>
    <property type="evidence" value="ECO:0007669"/>
    <property type="project" value="TreeGrafter"/>
</dbReference>
<feature type="domain" description="AAA+ ATPase" evidence="3">
    <location>
        <begin position="450"/>
        <end position="588"/>
    </location>
</feature>
<dbReference type="GO" id="GO:0004176">
    <property type="term" value="F:ATP-dependent peptidase activity"/>
    <property type="evidence" value="ECO:0007669"/>
    <property type="project" value="TreeGrafter"/>
</dbReference>
<evidence type="ECO:0000313" key="5">
    <source>
        <dbReference type="Proteomes" id="UP000536262"/>
    </source>
</evidence>
<dbReference type="GO" id="GO:0006508">
    <property type="term" value="P:proteolysis"/>
    <property type="evidence" value="ECO:0007669"/>
    <property type="project" value="TreeGrafter"/>
</dbReference>
<dbReference type="SUPFAM" id="SSF52540">
    <property type="entry name" value="P-loop containing nucleoside triphosphate hydrolases"/>
    <property type="match status" value="1"/>
</dbReference>
<protein>
    <recommendedName>
        <fullName evidence="3">AAA+ ATPase domain-containing protein</fullName>
    </recommendedName>
</protein>
<dbReference type="Pfam" id="PF00004">
    <property type="entry name" value="AAA"/>
    <property type="match status" value="1"/>
</dbReference>
<dbReference type="InterPro" id="IPR003959">
    <property type="entry name" value="ATPase_AAA_core"/>
</dbReference>
<keyword evidence="5" id="KW-1185">Reference proteome</keyword>
<sequence length="613" mass="65214">MPFGRGVACRPRAAGAGAAFVGRGGPMMEARLARFFVRRLRRRATSEAVHDAVASGILRVLPEDRADFESGASPRAFAVGPLVAGTSAEEALRMIRRSSAAGRARRSDDNADFFRTTSVKLRNEARRAGEEASQAEAESPRVEHQARALLDAVRASAMPLRAGDVAAALLVAQAAGKSGLPPAEIAAALSMLSPMVTLTAEVEGFEETVLGLLAGGVLAPGRVAVCEGSELSRSGSQRFSRARDPRWHAIVFKASELDDDGDWRERQLGFAAESGYPIVGISERGPVIPEVLRRVAAVHLDCGSLTPDIVMNTMLVVLGSRHDDHLDPEHTAVLALSDLALAIRPGQSPARAFALLGDLGRRRIRAKQETRRAGSAGHATAGGLVKRKTGRGSGSGADVIQPRMPGSTATDRFLPRIETLAGYGEAAEWAMSLKEDLELWRAGELAWSEMSTRILLSGPPGTGKTLFARALCNTLQVPLVATSVATWLEPGYLGDALRRMSATFAEAEAMKPAIVFIDEIDGIGRRERRGEWDQYWTSIVNRGLELLDGAVKTPGVIVVAATNNAQAIDPALLRSGRLEKHVDIPPPGIAALTGILRHHLGDDLETIAASAAE</sequence>
<dbReference type="InterPro" id="IPR003960">
    <property type="entry name" value="ATPase_AAA_CS"/>
</dbReference>
<keyword evidence="1" id="KW-0547">Nucleotide-binding</keyword>
<dbReference type="AlphaFoldDB" id="A0A7X0FAQ1"/>
<evidence type="ECO:0000256" key="2">
    <source>
        <dbReference type="SAM" id="MobiDB-lite"/>
    </source>
</evidence>
<gene>
    <name evidence="4" type="ORF">GGR00_003823</name>
</gene>
<reference evidence="4 5" key="1">
    <citation type="submission" date="2020-08" db="EMBL/GenBank/DDBJ databases">
        <title>Genomic Encyclopedia of Type Strains, Phase IV (KMG-IV): sequencing the most valuable type-strain genomes for metagenomic binning, comparative biology and taxonomic classification.</title>
        <authorList>
            <person name="Goeker M."/>
        </authorList>
    </citation>
    <scope>NUCLEOTIDE SEQUENCE [LARGE SCALE GENOMIC DNA]</scope>
    <source>
        <strain evidence="4 5">DSM 7051</strain>
    </source>
</reference>
<evidence type="ECO:0000313" key="4">
    <source>
        <dbReference type="EMBL" id="MBB6356018.1"/>
    </source>
</evidence>
<dbReference type="Gene3D" id="3.40.50.300">
    <property type="entry name" value="P-loop containing nucleotide triphosphate hydrolases"/>
    <property type="match status" value="1"/>
</dbReference>
<dbReference type="InterPro" id="IPR027417">
    <property type="entry name" value="P-loop_NTPase"/>
</dbReference>
<name>A0A7X0FAQ1_9HYPH</name>
<dbReference type="GO" id="GO:0016887">
    <property type="term" value="F:ATP hydrolysis activity"/>
    <property type="evidence" value="ECO:0007669"/>
    <property type="project" value="InterPro"/>
</dbReference>
<dbReference type="Proteomes" id="UP000536262">
    <property type="component" value="Unassembled WGS sequence"/>
</dbReference>
<evidence type="ECO:0000256" key="1">
    <source>
        <dbReference type="RuleBase" id="RU003651"/>
    </source>
</evidence>
<comment type="caution">
    <text evidence="4">The sequence shown here is derived from an EMBL/GenBank/DDBJ whole genome shotgun (WGS) entry which is preliminary data.</text>
</comment>
<dbReference type="GO" id="GO:0005524">
    <property type="term" value="F:ATP binding"/>
    <property type="evidence" value="ECO:0007669"/>
    <property type="project" value="UniProtKB-KW"/>
</dbReference>
<proteinExistence type="inferred from homology"/>
<dbReference type="PROSITE" id="PS00674">
    <property type="entry name" value="AAA"/>
    <property type="match status" value="1"/>
</dbReference>
<dbReference type="EMBL" id="JACHOU010000011">
    <property type="protein sequence ID" value="MBB6356018.1"/>
    <property type="molecule type" value="Genomic_DNA"/>
</dbReference>
<keyword evidence="1" id="KW-0067">ATP-binding</keyword>
<feature type="region of interest" description="Disordered" evidence="2">
    <location>
        <begin position="368"/>
        <end position="405"/>
    </location>
</feature>
<dbReference type="CDD" id="cd19481">
    <property type="entry name" value="RecA-like_protease"/>
    <property type="match status" value="1"/>
</dbReference>
<dbReference type="PANTHER" id="PTHR23076">
    <property type="entry name" value="METALLOPROTEASE M41 FTSH"/>
    <property type="match status" value="1"/>
</dbReference>
<comment type="similarity">
    <text evidence="1">Belongs to the AAA ATPase family.</text>
</comment>
<dbReference type="SMART" id="SM00382">
    <property type="entry name" value="AAA"/>
    <property type="match status" value="1"/>
</dbReference>
<dbReference type="InterPro" id="IPR003593">
    <property type="entry name" value="AAA+_ATPase"/>
</dbReference>
<evidence type="ECO:0000259" key="3">
    <source>
        <dbReference type="SMART" id="SM00382"/>
    </source>
</evidence>